<organism evidence="1 2">
    <name type="scientific">Helianthus annuus</name>
    <name type="common">Common sunflower</name>
    <dbReference type="NCBI Taxonomy" id="4232"/>
    <lineage>
        <taxon>Eukaryota</taxon>
        <taxon>Viridiplantae</taxon>
        <taxon>Streptophyta</taxon>
        <taxon>Embryophyta</taxon>
        <taxon>Tracheophyta</taxon>
        <taxon>Spermatophyta</taxon>
        <taxon>Magnoliopsida</taxon>
        <taxon>eudicotyledons</taxon>
        <taxon>Gunneridae</taxon>
        <taxon>Pentapetalae</taxon>
        <taxon>asterids</taxon>
        <taxon>campanulids</taxon>
        <taxon>Asterales</taxon>
        <taxon>Asteraceae</taxon>
        <taxon>Asteroideae</taxon>
        <taxon>Heliantheae alliance</taxon>
        <taxon>Heliantheae</taxon>
        <taxon>Helianthus</taxon>
    </lineage>
</organism>
<dbReference type="EMBL" id="MNCJ02000322">
    <property type="protein sequence ID" value="KAF5800388.1"/>
    <property type="molecule type" value="Genomic_DNA"/>
</dbReference>
<comment type="caution">
    <text evidence="1">The sequence shown here is derived from an EMBL/GenBank/DDBJ whole genome shotgun (WGS) entry which is preliminary data.</text>
</comment>
<reference evidence="1" key="2">
    <citation type="submission" date="2020-06" db="EMBL/GenBank/DDBJ databases">
        <title>Helianthus annuus Genome sequencing and assembly Release 2.</title>
        <authorList>
            <person name="Gouzy J."/>
            <person name="Langlade N."/>
            <person name="Munos S."/>
        </authorList>
    </citation>
    <scope>NUCLEOTIDE SEQUENCE</scope>
    <source>
        <tissue evidence="1">Leaves</tissue>
    </source>
</reference>
<gene>
    <name evidence="1" type="ORF">HanXRQr2_Chr07g0315471</name>
</gene>
<proteinExistence type="predicted"/>
<accession>A0A9K3INZ8</accession>
<name>A0A9K3INZ8_HELAN</name>
<dbReference type="Proteomes" id="UP000215914">
    <property type="component" value="Unassembled WGS sequence"/>
</dbReference>
<dbReference type="AlphaFoldDB" id="A0A9K3INZ8"/>
<evidence type="ECO:0000313" key="2">
    <source>
        <dbReference type="Proteomes" id="UP000215914"/>
    </source>
</evidence>
<reference evidence="1" key="1">
    <citation type="journal article" date="2017" name="Nature">
        <title>The sunflower genome provides insights into oil metabolism, flowering and Asterid evolution.</title>
        <authorList>
            <person name="Badouin H."/>
            <person name="Gouzy J."/>
            <person name="Grassa C.J."/>
            <person name="Murat F."/>
            <person name="Staton S.E."/>
            <person name="Cottret L."/>
            <person name="Lelandais-Briere C."/>
            <person name="Owens G.L."/>
            <person name="Carrere S."/>
            <person name="Mayjonade B."/>
            <person name="Legrand L."/>
            <person name="Gill N."/>
            <person name="Kane N.C."/>
            <person name="Bowers J.E."/>
            <person name="Hubner S."/>
            <person name="Bellec A."/>
            <person name="Berard A."/>
            <person name="Berges H."/>
            <person name="Blanchet N."/>
            <person name="Boniface M.C."/>
            <person name="Brunel D."/>
            <person name="Catrice O."/>
            <person name="Chaidir N."/>
            <person name="Claudel C."/>
            <person name="Donnadieu C."/>
            <person name="Faraut T."/>
            <person name="Fievet G."/>
            <person name="Helmstetter N."/>
            <person name="King M."/>
            <person name="Knapp S.J."/>
            <person name="Lai Z."/>
            <person name="Le Paslier M.C."/>
            <person name="Lippi Y."/>
            <person name="Lorenzon L."/>
            <person name="Mandel J.R."/>
            <person name="Marage G."/>
            <person name="Marchand G."/>
            <person name="Marquand E."/>
            <person name="Bret-Mestries E."/>
            <person name="Morien E."/>
            <person name="Nambeesan S."/>
            <person name="Nguyen T."/>
            <person name="Pegot-Espagnet P."/>
            <person name="Pouilly N."/>
            <person name="Raftis F."/>
            <person name="Sallet E."/>
            <person name="Schiex T."/>
            <person name="Thomas J."/>
            <person name="Vandecasteele C."/>
            <person name="Vares D."/>
            <person name="Vear F."/>
            <person name="Vautrin S."/>
            <person name="Crespi M."/>
            <person name="Mangin B."/>
            <person name="Burke J.M."/>
            <person name="Salse J."/>
            <person name="Munos S."/>
            <person name="Vincourt P."/>
            <person name="Rieseberg L.H."/>
            <person name="Langlade N.B."/>
        </authorList>
    </citation>
    <scope>NUCLEOTIDE SEQUENCE</scope>
    <source>
        <tissue evidence="1">Leaves</tissue>
    </source>
</reference>
<evidence type="ECO:0000313" key="1">
    <source>
        <dbReference type="EMBL" id="KAF5800388.1"/>
    </source>
</evidence>
<sequence>MRRIGRLSGSGIGPTRVWLKRVVLSTSKVALALRNCFVVFHKQVYKQYIHLV</sequence>
<protein>
    <submittedName>
        <fullName evidence="1">Uncharacterized protein</fullName>
    </submittedName>
</protein>
<keyword evidence="2" id="KW-1185">Reference proteome</keyword>
<dbReference type="Gramene" id="mRNA:HanXRQr2_Chr07g0315471">
    <property type="protein sequence ID" value="CDS:HanXRQr2_Chr07g0315471.1"/>
    <property type="gene ID" value="HanXRQr2_Chr07g0315471"/>
</dbReference>